<reference evidence="2" key="1">
    <citation type="journal article" date="2012" name="Nature">
        <title>A physical, genetic and functional sequence assembly of the barley genome.</title>
        <authorList>
            <consortium name="The International Barley Genome Sequencing Consortium"/>
            <person name="Mayer K.F."/>
            <person name="Waugh R."/>
            <person name="Brown J.W."/>
            <person name="Schulman A."/>
            <person name="Langridge P."/>
            <person name="Platzer M."/>
            <person name="Fincher G.B."/>
            <person name="Muehlbauer G.J."/>
            <person name="Sato K."/>
            <person name="Close T.J."/>
            <person name="Wise R.P."/>
            <person name="Stein N."/>
        </authorList>
    </citation>
    <scope>NUCLEOTIDE SEQUENCE [LARGE SCALE GENOMIC DNA]</scope>
    <source>
        <strain evidence="2">cv. Morex</strain>
    </source>
</reference>
<dbReference type="AlphaFoldDB" id="A0A8I6Y4U4"/>
<organism evidence="1 2">
    <name type="scientific">Hordeum vulgare subsp. vulgare</name>
    <name type="common">Domesticated barley</name>
    <dbReference type="NCBI Taxonomy" id="112509"/>
    <lineage>
        <taxon>Eukaryota</taxon>
        <taxon>Viridiplantae</taxon>
        <taxon>Streptophyta</taxon>
        <taxon>Embryophyta</taxon>
        <taxon>Tracheophyta</taxon>
        <taxon>Spermatophyta</taxon>
        <taxon>Magnoliopsida</taxon>
        <taxon>Liliopsida</taxon>
        <taxon>Poales</taxon>
        <taxon>Poaceae</taxon>
        <taxon>BOP clade</taxon>
        <taxon>Pooideae</taxon>
        <taxon>Triticodae</taxon>
        <taxon>Triticeae</taxon>
        <taxon>Hordeinae</taxon>
        <taxon>Hordeum</taxon>
    </lineage>
</organism>
<dbReference type="Proteomes" id="UP000011116">
    <property type="component" value="Chromosome 6H"/>
</dbReference>
<accession>A0A8I6Y4U4</accession>
<reference evidence="1" key="2">
    <citation type="submission" date="2020-10" db="EMBL/GenBank/DDBJ databases">
        <authorList>
            <person name="Scholz U."/>
            <person name="Mascher M."/>
            <person name="Fiebig A."/>
        </authorList>
    </citation>
    <scope>NUCLEOTIDE SEQUENCE [LARGE SCALE GENOMIC DNA]</scope>
    <source>
        <strain evidence="1">cv. Morex</strain>
    </source>
</reference>
<protein>
    <submittedName>
        <fullName evidence="1">Uncharacterized protein</fullName>
    </submittedName>
</protein>
<sequence>MEERSSPAISRFFTKSKTTQNYYFFPFLEVISSISMSVSCNSKLEVSLSNVHVCTWAAHVMSIILRRVRCTIRVPGPMGYAHVKGGTALFVGQGSRPCSHKPNQTKRQSTYSINFKVHHLL</sequence>
<keyword evidence="2" id="KW-1185">Reference proteome</keyword>
<proteinExistence type="predicted"/>
<reference evidence="1" key="3">
    <citation type="submission" date="2022-01" db="UniProtKB">
        <authorList>
            <consortium name="EnsemblPlants"/>
        </authorList>
    </citation>
    <scope>IDENTIFICATION</scope>
    <source>
        <strain evidence="1">subsp. vulgare</strain>
    </source>
</reference>
<dbReference type="EnsemblPlants" id="HORVU.MOREX.r3.6HG0592290.1">
    <property type="protein sequence ID" value="HORVU.MOREX.r3.6HG0592290.1.CDS1"/>
    <property type="gene ID" value="HORVU.MOREX.r3.6HG0592290"/>
</dbReference>
<dbReference type="Gramene" id="HORVU.MOREX.r2.6HG0490930.1">
    <property type="protein sequence ID" value="HORVU.MOREX.r2.6HG0490930.1.CDS.1"/>
    <property type="gene ID" value="HORVU.MOREX.r2.6HG0490930"/>
</dbReference>
<dbReference type="Gramene" id="HORVU.MOREX.r3.6HG0592290.1">
    <property type="protein sequence ID" value="HORVU.MOREX.r3.6HG0592290.1.CDS1"/>
    <property type="gene ID" value="HORVU.MOREX.r3.6HG0592290"/>
</dbReference>
<evidence type="ECO:0000313" key="1">
    <source>
        <dbReference type="EnsemblPlants" id="HORVU.MOREX.r3.6HG0592290.1.CDS1"/>
    </source>
</evidence>
<name>A0A8I6Y4U4_HORVV</name>
<evidence type="ECO:0000313" key="2">
    <source>
        <dbReference type="Proteomes" id="UP000011116"/>
    </source>
</evidence>